<feature type="non-terminal residue" evidence="3">
    <location>
        <position position="1"/>
    </location>
</feature>
<dbReference type="AlphaFoldDB" id="A0A147BQP8"/>
<dbReference type="Pfam" id="PF14695">
    <property type="entry name" value="LINES_C"/>
    <property type="match status" value="1"/>
</dbReference>
<dbReference type="EMBL" id="GEGO01002310">
    <property type="protein sequence ID" value="JAR93094.1"/>
    <property type="molecule type" value="Transcribed_RNA"/>
</dbReference>
<evidence type="ECO:0000313" key="3">
    <source>
        <dbReference type="EMBL" id="JAR93094.1"/>
    </source>
</evidence>
<proteinExistence type="predicted"/>
<dbReference type="PANTHER" id="PTHR16057">
    <property type="entry name" value="WINS1, 2 PROTEIN"/>
    <property type="match status" value="1"/>
</dbReference>
<feature type="domain" description="Protein Lines C-terminal" evidence="2">
    <location>
        <begin position="501"/>
        <end position="537"/>
    </location>
</feature>
<reference evidence="3" key="1">
    <citation type="journal article" date="2018" name="PLoS Negl. Trop. Dis.">
        <title>Sialome diversity of ticks revealed by RNAseq of single tick salivary glands.</title>
        <authorList>
            <person name="Perner J."/>
            <person name="Kropackova S."/>
            <person name="Kopacek P."/>
            <person name="Ribeiro J.M."/>
        </authorList>
    </citation>
    <scope>NUCLEOTIDE SEQUENCE</scope>
    <source>
        <strain evidence="3">Siblings of single egg batch collected in Ceske Budejovice</strain>
        <tissue evidence="3">Salivary glands</tissue>
    </source>
</reference>
<sequence length="543" mass="61402">EVGKINDALSTGCACDVKHEYQSLIDSFLEGRTPGDEKSTLILLTLLHVTSEAAVKSLRTRKICPALLEIVKNIDRQCQVVQITLKVHLETPDNFIRHSCMLTLSSLATLNESIQSEVFRFLDEEVTRFDTLLQEERDRYYELIGFMLSQQSKSSHPQHGQDPSCPSLEAYEPQWDDDNGLNPRLENTVRKWWSATHTKCEDRSLNVCSCSLLKMWYSILKHCPNVVTFDDRSVDCLLAVSTGECAILSNLALEILDEGLCSLTMEADLSRTASWIPLLSAKVTEALCKGWLQRLPYRNDTCGFGGTLREPIVSATKRKDETFVVGDSRMLRRALLITLKASVARIYQGELEVVTNIHSKAFAWVSSKYSSAAPRLTVEDCLVRTFIDQDDQLTECLLMELLLHLKLPGPMRDESSPRERVGVLNPHLLFLHFLTSLGNDHTTLVDLVTSDETCALLYFVRYLKLVLSDWEAFLASHKCFENSIRGNEFPAEDTTAVTDRTMAVLIRLRMKLERMSQKGLVPFNVGPLLRLIERCESLYEEAG</sequence>
<dbReference type="Pfam" id="PF14694">
    <property type="entry name" value="LINES_N"/>
    <property type="match status" value="1"/>
</dbReference>
<dbReference type="InterPro" id="IPR029415">
    <property type="entry name" value="Lines_C"/>
</dbReference>
<feature type="domain" description="Protein Lines N-terminal" evidence="1">
    <location>
        <begin position="278"/>
        <end position="475"/>
    </location>
</feature>
<organism evidence="3">
    <name type="scientific">Ixodes ricinus</name>
    <name type="common">Common tick</name>
    <name type="synonym">Acarus ricinus</name>
    <dbReference type="NCBI Taxonomy" id="34613"/>
    <lineage>
        <taxon>Eukaryota</taxon>
        <taxon>Metazoa</taxon>
        <taxon>Ecdysozoa</taxon>
        <taxon>Arthropoda</taxon>
        <taxon>Chelicerata</taxon>
        <taxon>Arachnida</taxon>
        <taxon>Acari</taxon>
        <taxon>Parasitiformes</taxon>
        <taxon>Ixodida</taxon>
        <taxon>Ixodoidea</taxon>
        <taxon>Ixodidae</taxon>
        <taxon>Ixodinae</taxon>
        <taxon>Ixodes</taxon>
    </lineage>
</organism>
<dbReference type="InterPro" id="IPR032794">
    <property type="entry name" value="LINES_N"/>
</dbReference>
<accession>A0A147BQP8</accession>
<evidence type="ECO:0000259" key="2">
    <source>
        <dbReference type="Pfam" id="PF14695"/>
    </source>
</evidence>
<dbReference type="PANTHER" id="PTHR16057:SF1">
    <property type="entry name" value="PROTEIN LINES HOMOLOG 1"/>
    <property type="match status" value="1"/>
</dbReference>
<protein>
    <submittedName>
        <fullName evidence="3">Uncharacterized protein</fullName>
    </submittedName>
</protein>
<name>A0A147BQP8_IXORI</name>
<dbReference type="InterPro" id="IPR024875">
    <property type="entry name" value="Protein_Lines"/>
</dbReference>
<evidence type="ECO:0000259" key="1">
    <source>
        <dbReference type="Pfam" id="PF14694"/>
    </source>
</evidence>